<evidence type="ECO:0000313" key="2">
    <source>
        <dbReference type="EMBL" id="SUZ81496.1"/>
    </source>
</evidence>
<name>A0A381QQ69_9ZZZZ</name>
<accession>A0A381QQ69</accession>
<evidence type="ECO:0000256" key="1">
    <source>
        <dbReference type="SAM" id="Phobius"/>
    </source>
</evidence>
<evidence type="ECO:0008006" key="3">
    <source>
        <dbReference type="Google" id="ProtNLM"/>
    </source>
</evidence>
<keyword evidence="1" id="KW-1133">Transmembrane helix</keyword>
<dbReference type="EMBL" id="UINC01001471">
    <property type="protein sequence ID" value="SUZ81496.1"/>
    <property type="molecule type" value="Genomic_DNA"/>
</dbReference>
<gene>
    <name evidence="2" type="ORF">METZ01_LOCUS34350</name>
</gene>
<sequence>MINMIIQIILIAQQVSMADTLRSEGKIYVVVIIFLLILLALFYYMFRIEKKIDKIEQNKK</sequence>
<organism evidence="2">
    <name type="scientific">marine metagenome</name>
    <dbReference type="NCBI Taxonomy" id="408172"/>
    <lineage>
        <taxon>unclassified sequences</taxon>
        <taxon>metagenomes</taxon>
        <taxon>ecological metagenomes</taxon>
    </lineage>
</organism>
<reference evidence="2" key="1">
    <citation type="submission" date="2018-05" db="EMBL/GenBank/DDBJ databases">
        <authorList>
            <person name="Lanie J.A."/>
            <person name="Ng W.-L."/>
            <person name="Kazmierczak K.M."/>
            <person name="Andrzejewski T.M."/>
            <person name="Davidsen T.M."/>
            <person name="Wayne K.J."/>
            <person name="Tettelin H."/>
            <person name="Glass J.I."/>
            <person name="Rusch D."/>
            <person name="Podicherti R."/>
            <person name="Tsui H.-C.T."/>
            <person name="Winkler M.E."/>
        </authorList>
    </citation>
    <scope>NUCLEOTIDE SEQUENCE</scope>
</reference>
<protein>
    <recommendedName>
        <fullName evidence="3">CcmD family protein</fullName>
    </recommendedName>
</protein>
<proteinExistence type="predicted"/>
<dbReference type="AlphaFoldDB" id="A0A381QQ69"/>
<feature type="transmembrane region" description="Helical" evidence="1">
    <location>
        <begin position="27"/>
        <end position="46"/>
    </location>
</feature>
<dbReference type="Pfam" id="PF20077">
    <property type="entry name" value="CcmD_alt"/>
    <property type="match status" value="1"/>
</dbReference>
<keyword evidence="1" id="KW-0472">Membrane</keyword>
<keyword evidence="1" id="KW-0812">Transmembrane</keyword>